<gene>
    <name evidence="2" type="ORF">Tco_1090372</name>
</gene>
<evidence type="ECO:0000313" key="2">
    <source>
        <dbReference type="EMBL" id="GJT94854.1"/>
    </source>
</evidence>
<feature type="compositionally biased region" description="Basic and acidic residues" evidence="1">
    <location>
        <begin position="86"/>
        <end position="95"/>
    </location>
</feature>
<name>A0ABQ5I3Z7_9ASTR</name>
<evidence type="ECO:0000256" key="1">
    <source>
        <dbReference type="SAM" id="MobiDB-lite"/>
    </source>
</evidence>
<proteinExistence type="predicted"/>
<evidence type="ECO:0000313" key="3">
    <source>
        <dbReference type="Proteomes" id="UP001151760"/>
    </source>
</evidence>
<feature type="region of interest" description="Disordered" evidence="1">
    <location>
        <begin position="71"/>
        <end position="103"/>
    </location>
</feature>
<protein>
    <submittedName>
        <fullName evidence="2">Uncharacterized protein</fullName>
    </submittedName>
</protein>
<sequence length="230" mass="26021">MGTTTLNSYLLSYHGGYVIFGSNLKGKVVSGGNITHDSITITNVEHVSGLAFNLISVGSIHSSNRGRLLKEASQSFPEPKSSSSVEDDRINEPRFQDLNGSPLLQVNRSDEGYPKSLKEARDHPIKHVLCELNERTLRAFLKLCIVEDPIWDKISYKLEEILRNTHVDECVYCQVQHMTKENVHALRKEMREIHVSINNDLKVLTAVIEDIPRVFLQDPNGERIEKKQST</sequence>
<feature type="compositionally biased region" description="Low complexity" evidence="1">
    <location>
        <begin position="73"/>
        <end position="84"/>
    </location>
</feature>
<keyword evidence="3" id="KW-1185">Reference proteome</keyword>
<reference evidence="2" key="2">
    <citation type="submission" date="2022-01" db="EMBL/GenBank/DDBJ databases">
        <authorList>
            <person name="Yamashiro T."/>
            <person name="Shiraishi A."/>
            <person name="Satake H."/>
            <person name="Nakayama K."/>
        </authorList>
    </citation>
    <scope>NUCLEOTIDE SEQUENCE</scope>
</reference>
<accession>A0ABQ5I3Z7</accession>
<dbReference type="EMBL" id="BQNB010020335">
    <property type="protein sequence ID" value="GJT94854.1"/>
    <property type="molecule type" value="Genomic_DNA"/>
</dbReference>
<organism evidence="2 3">
    <name type="scientific">Tanacetum coccineum</name>
    <dbReference type="NCBI Taxonomy" id="301880"/>
    <lineage>
        <taxon>Eukaryota</taxon>
        <taxon>Viridiplantae</taxon>
        <taxon>Streptophyta</taxon>
        <taxon>Embryophyta</taxon>
        <taxon>Tracheophyta</taxon>
        <taxon>Spermatophyta</taxon>
        <taxon>Magnoliopsida</taxon>
        <taxon>eudicotyledons</taxon>
        <taxon>Gunneridae</taxon>
        <taxon>Pentapetalae</taxon>
        <taxon>asterids</taxon>
        <taxon>campanulids</taxon>
        <taxon>Asterales</taxon>
        <taxon>Asteraceae</taxon>
        <taxon>Asteroideae</taxon>
        <taxon>Anthemideae</taxon>
        <taxon>Anthemidinae</taxon>
        <taxon>Tanacetum</taxon>
    </lineage>
</organism>
<comment type="caution">
    <text evidence="2">The sequence shown here is derived from an EMBL/GenBank/DDBJ whole genome shotgun (WGS) entry which is preliminary data.</text>
</comment>
<dbReference type="Proteomes" id="UP001151760">
    <property type="component" value="Unassembled WGS sequence"/>
</dbReference>
<reference evidence="2" key="1">
    <citation type="journal article" date="2022" name="Int. J. Mol. Sci.">
        <title>Draft Genome of Tanacetum Coccineum: Genomic Comparison of Closely Related Tanacetum-Family Plants.</title>
        <authorList>
            <person name="Yamashiro T."/>
            <person name="Shiraishi A."/>
            <person name="Nakayama K."/>
            <person name="Satake H."/>
        </authorList>
    </citation>
    <scope>NUCLEOTIDE SEQUENCE</scope>
</reference>